<dbReference type="AlphaFoldDB" id="A0A2J6T4Y8"/>
<dbReference type="InParanoid" id="A0A2J6T4Y8"/>
<keyword evidence="3" id="KW-1185">Reference proteome</keyword>
<accession>A0A2J6T4Y8</accession>
<dbReference type="OrthoDB" id="3545928at2759"/>
<sequence length="180" mass="20610">MDPPTHHNRNRIRTTSFIAEDNPHFASLAMQFHADRLFSRLDRLSPPRWKSQDELYEEANWKAGMRMTPCTPTPSGTPSPAATPYMFSIDKRYDTPESLSPPPFAFARQTKDRGNFPIHSRTQSRKSSKSSISISKPNRITKRAASKHSMITRSRCRGNCLWHKSCVHSVQASRTHCDVR</sequence>
<evidence type="ECO:0000313" key="3">
    <source>
        <dbReference type="Proteomes" id="UP000235371"/>
    </source>
</evidence>
<evidence type="ECO:0000313" key="2">
    <source>
        <dbReference type="EMBL" id="PMD58076.1"/>
    </source>
</evidence>
<dbReference type="EMBL" id="KZ613830">
    <property type="protein sequence ID" value="PMD58076.1"/>
    <property type="molecule type" value="Genomic_DNA"/>
</dbReference>
<name>A0A2J6T4Y8_9HELO</name>
<gene>
    <name evidence="2" type="ORF">K444DRAFT_20235</name>
</gene>
<protein>
    <submittedName>
        <fullName evidence="2">Uncharacterized protein</fullName>
    </submittedName>
</protein>
<evidence type="ECO:0000256" key="1">
    <source>
        <dbReference type="SAM" id="MobiDB-lite"/>
    </source>
</evidence>
<organism evidence="2 3">
    <name type="scientific">Hyaloscypha bicolor E</name>
    <dbReference type="NCBI Taxonomy" id="1095630"/>
    <lineage>
        <taxon>Eukaryota</taxon>
        <taxon>Fungi</taxon>
        <taxon>Dikarya</taxon>
        <taxon>Ascomycota</taxon>
        <taxon>Pezizomycotina</taxon>
        <taxon>Leotiomycetes</taxon>
        <taxon>Helotiales</taxon>
        <taxon>Hyaloscyphaceae</taxon>
        <taxon>Hyaloscypha</taxon>
        <taxon>Hyaloscypha bicolor</taxon>
    </lineage>
</organism>
<dbReference type="Proteomes" id="UP000235371">
    <property type="component" value="Unassembled WGS sequence"/>
</dbReference>
<feature type="region of interest" description="Disordered" evidence="1">
    <location>
        <begin position="96"/>
        <end position="149"/>
    </location>
</feature>
<dbReference type="GeneID" id="36579090"/>
<dbReference type="RefSeq" id="XP_024734980.1">
    <property type="nucleotide sequence ID" value="XM_024871008.1"/>
</dbReference>
<feature type="compositionally biased region" description="Low complexity" evidence="1">
    <location>
        <begin position="129"/>
        <end position="138"/>
    </location>
</feature>
<reference evidence="2 3" key="1">
    <citation type="submission" date="2016-04" db="EMBL/GenBank/DDBJ databases">
        <title>A degradative enzymes factory behind the ericoid mycorrhizal symbiosis.</title>
        <authorList>
            <consortium name="DOE Joint Genome Institute"/>
            <person name="Martino E."/>
            <person name="Morin E."/>
            <person name="Grelet G."/>
            <person name="Kuo A."/>
            <person name="Kohler A."/>
            <person name="Daghino S."/>
            <person name="Barry K."/>
            <person name="Choi C."/>
            <person name="Cichocki N."/>
            <person name="Clum A."/>
            <person name="Copeland A."/>
            <person name="Hainaut M."/>
            <person name="Haridas S."/>
            <person name="Labutti K."/>
            <person name="Lindquist E."/>
            <person name="Lipzen A."/>
            <person name="Khouja H.-R."/>
            <person name="Murat C."/>
            <person name="Ohm R."/>
            <person name="Olson A."/>
            <person name="Spatafora J."/>
            <person name="Veneault-Fourrey C."/>
            <person name="Henrissat B."/>
            <person name="Grigoriev I."/>
            <person name="Martin F."/>
            <person name="Perotto S."/>
        </authorList>
    </citation>
    <scope>NUCLEOTIDE SEQUENCE [LARGE SCALE GENOMIC DNA]</scope>
    <source>
        <strain evidence="2 3">E</strain>
    </source>
</reference>
<proteinExistence type="predicted"/>